<dbReference type="PROSITE" id="PS51192">
    <property type="entry name" value="HELICASE_ATP_BIND_1"/>
    <property type="match status" value="1"/>
</dbReference>
<sequence length="1217" mass="134415">MPSPKLPNGTDNRSTFSIPASSTPDSLMTPRASAWVHSLDLEPLPGSRPTPPSQTPISAPSLAALSDAYRDEPQGRSIFVPPTNHQTNGSASWSPAALLDPRRAGRPQPAPRRQGLGSSHSQPTLSAEPSSLFSTPGTSNVTDSTPANSTPSLTPRSDVPSDMTQQSFVFNFDSPEPSADQATPIATPSSTAPGMGNMIERMNNVQERAFVVPPSKKRRIDDVDASNGKKAVIKSGGGILGEAVRNQTPTHGVPALNSRAQTVDLTEGDDDVEVVQSPQDEEVCYGMLNAKLVCFKVPSPKPGALSLFGPQWVPLVKIVLKRLSGDKTTRIQAYDHTREIIGNVDPDTSAGLATLLDTTMKIRTDCRIPSRQRKADEIPGAPISRAYPIDLVLYGPLKHAKSVGKHLSRYNLQLHSPKMVQNGIKVFNPHIQEYKPPPQRTYGGPQGSSSFAVPTLRTVEEVRNEVMSVFDSLADTQHLPEAPTPPSVQTPLLKHQRQGLYFMKCRESLETVEGTGGSIPSLWKRRMNEHLQMAYVNVITGQWATHPPETRGGILADMMGLGKTLSILALIVNSLDESKKWGVKTPVQPKTPKPHGHGHGHGHDNSHNPPAQGQALGLTRLVRNTKTTLLVCPLSTITNWEEQIKQHIKPGAIKYYVYHGANRIKDLRKLSEFDLILTTYGSVSSELSGRKKKKQGPFPLEQLGWFRIVLDEAHMIREQSTLQFKAICRLQADRRWAVTGTPVQNRLDDLAALLAFIRLKPFDDRSKFVHYIVEPFKCCDPEIVPKLRILVDSVTLRRLKDKIDLPPRTDQIVKLNFSKEERYIYDLFAKNAQDRVRVLAGHGIEKALGGHTYIHILRAILRLRLICAHGKDLLNEDDLAALQGMTAETAIDLDSDEEPDDTVSPLPERKAYEMFELMQETNNDSCISCQRKFGADDSDNIESEGQEDLMGYMNPCFHLICPSCVKSFKEQSTAAMQPPMTRGPCPACGTWVQVYLVELRRSKTNVEHDGGPAIKSKRQTGNGTKKTFEGYSGPSTKVRALVEDLLKSKAESDMHPDEPPIKSVVFSAWTSHLDLIQMGLDAASIVYTRLDGKMSRLARANAMDKFRDDRTVPVILVSIMAGGLGLNLTAGSNVYVMEPQYNPAAEAQAVDRVHRLGQKRPVRTVRYIMKNSFEEKMLELQEKKMKLASLSMDGRGKAIDKGEAARQKLMDLRSLFK</sequence>
<dbReference type="Gene3D" id="3.40.50.10810">
    <property type="entry name" value="Tandem AAA-ATPase domain"/>
    <property type="match status" value="2"/>
</dbReference>
<feature type="compositionally biased region" description="Polar residues" evidence="7">
    <location>
        <begin position="83"/>
        <end position="93"/>
    </location>
</feature>
<keyword evidence="6" id="KW-0067">ATP-binding</keyword>
<evidence type="ECO:0000256" key="2">
    <source>
        <dbReference type="ARBA" id="ARBA00022741"/>
    </source>
</evidence>
<comment type="caution">
    <text evidence="10">The sequence shown here is derived from an EMBL/GenBank/DDBJ whole genome shotgun (WGS) entry which is preliminary data.</text>
</comment>
<accession>A0A084G160</accession>
<dbReference type="GO" id="GO:0008094">
    <property type="term" value="F:ATP-dependent activity, acting on DNA"/>
    <property type="evidence" value="ECO:0007669"/>
    <property type="project" value="TreeGrafter"/>
</dbReference>
<keyword evidence="3" id="KW-0863">Zinc-finger</keyword>
<dbReference type="VEuPathDB" id="FungiDB:SAPIO_CDS7126"/>
<dbReference type="PROSITE" id="PS00518">
    <property type="entry name" value="ZF_RING_1"/>
    <property type="match status" value="1"/>
</dbReference>
<organism evidence="10 11">
    <name type="scientific">Pseudallescheria apiosperma</name>
    <name type="common">Scedosporium apiospermum</name>
    <dbReference type="NCBI Taxonomy" id="563466"/>
    <lineage>
        <taxon>Eukaryota</taxon>
        <taxon>Fungi</taxon>
        <taxon>Dikarya</taxon>
        <taxon>Ascomycota</taxon>
        <taxon>Pezizomycotina</taxon>
        <taxon>Sordariomycetes</taxon>
        <taxon>Hypocreomycetidae</taxon>
        <taxon>Microascales</taxon>
        <taxon>Microascaceae</taxon>
        <taxon>Scedosporium</taxon>
    </lineage>
</organism>
<dbReference type="HOGENOM" id="CLU_000315_2_7_1"/>
<feature type="region of interest" description="Disordered" evidence="7">
    <location>
        <begin position="1"/>
        <end position="194"/>
    </location>
</feature>
<gene>
    <name evidence="10" type="ORF">SAPIO_CDS7126</name>
</gene>
<dbReference type="CDD" id="cd18008">
    <property type="entry name" value="DEXDc_SHPRH-like"/>
    <property type="match status" value="1"/>
</dbReference>
<dbReference type="SMART" id="SM00490">
    <property type="entry name" value="HELICc"/>
    <property type="match status" value="1"/>
</dbReference>
<dbReference type="GO" id="GO:0006281">
    <property type="term" value="P:DNA repair"/>
    <property type="evidence" value="ECO:0007669"/>
    <property type="project" value="TreeGrafter"/>
</dbReference>
<dbReference type="InterPro" id="IPR017907">
    <property type="entry name" value="Znf_RING_CS"/>
</dbReference>
<dbReference type="InterPro" id="IPR014001">
    <property type="entry name" value="Helicase_ATP-bd"/>
</dbReference>
<dbReference type="GO" id="GO:0005524">
    <property type="term" value="F:ATP binding"/>
    <property type="evidence" value="ECO:0007669"/>
    <property type="project" value="UniProtKB-KW"/>
</dbReference>
<dbReference type="KEGG" id="sapo:SAPIO_CDS7126"/>
<keyword evidence="5" id="KW-0862">Zinc</keyword>
<dbReference type="InterPro" id="IPR027417">
    <property type="entry name" value="P-loop_NTPase"/>
</dbReference>
<evidence type="ECO:0000256" key="4">
    <source>
        <dbReference type="ARBA" id="ARBA00022801"/>
    </source>
</evidence>
<dbReference type="InterPro" id="IPR050628">
    <property type="entry name" value="SNF2_RAD54_helicase_TF"/>
</dbReference>
<dbReference type="GO" id="GO:0008270">
    <property type="term" value="F:zinc ion binding"/>
    <property type="evidence" value="ECO:0007669"/>
    <property type="project" value="UniProtKB-KW"/>
</dbReference>
<dbReference type="Pfam" id="PF00271">
    <property type="entry name" value="Helicase_C"/>
    <property type="match status" value="1"/>
</dbReference>
<evidence type="ECO:0000256" key="1">
    <source>
        <dbReference type="ARBA" id="ARBA00022723"/>
    </source>
</evidence>
<dbReference type="InterPro" id="IPR049730">
    <property type="entry name" value="SNF2/RAD54-like_C"/>
</dbReference>
<dbReference type="AlphaFoldDB" id="A0A084G160"/>
<feature type="compositionally biased region" description="Polar residues" evidence="7">
    <location>
        <begin position="9"/>
        <end position="26"/>
    </location>
</feature>
<evidence type="ECO:0000259" key="8">
    <source>
        <dbReference type="PROSITE" id="PS51192"/>
    </source>
</evidence>
<evidence type="ECO:0000256" key="3">
    <source>
        <dbReference type="ARBA" id="ARBA00022771"/>
    </source>
</evidence>
<feature type="compositionally biased region" description="Polar residues" evidence="7">
    <location>
        <begin position="116"/>
        <end position="155"/>
    </location>
</feature>
<keyword evidence="11" id="KW-1185">Reference proteome</keyword>
<feature type="region of interest" description="Disordered" evidence="7">
    <location>
        <begin position="586"/>
        <end position="613"/>
    </location>
</feature>
<dbReference type="InterPro" id="IPR000330">
    <property type="entry name" value="SNF2_N"/>
</dbReference>
<protein>
    <submittedName>
        <fullName evidence="10">SNF2 family domain-containing protein</fullName>
    </submittedName>
</protein>
<dbReference type="EMBL" id="JOWA01000110">
    <property type="protein sequence ID" value="KEZ41072.1"/>
    <property type="molecule type" value="Genomic_DNA"/>
</dbReference>
<dbReference type="Gene3D" id="3.40.50.300">
    <property type="entry name" value="P-loop containing nucleotide triphosphate hydrolases"/>
    <property type="match status" value="1"/>
</dbReference>
<dbReference type="PANTHER" id="PTHR45626">
    <property type="entry name" value="TRANSCRIPTION TERMINATION FACTOR 2-RELATED"/>
    <property type="match status" value="1"/>
</dbReference>
<evidence type="ECO:0000313" key="10">
    <source>
        <dbReference type="EMBL" id="KEZ41072.1"/>
    </source>
</evidence>
<keyword evidence="1" id="KW-0479">Metal-binding</keyword>
<dbReference type="Proteomes" id="UP000028545">
    <property type="component" value="Unassembled WGS sequence"/>
</dbReference>
<dbReference type="GeneID" id="27726198"/>
<name>A0A084G160_PSEDA</name>
<feature type="region of interest" description="Disordered" evidence="7">
    <location>
        <begin position="1006"/>
        <end position="1030"/>
    </location>
</feature>
<dbReference type="SMART" id="SM00487">
    <property type="entry name" value="DEXDc"/>
    <property type="match status" value="1"/>
</dbReference>
<evidence type="ECO:0000256" key="5">
    <source>
        <dbReference type="ARBA" id="ARBA00022833"/>
    </source>
</evidence>
<evidence type="ECO:0000256" key="7">
    <source>
        <dbReference type="SAM" id="MobiDB-lite"/>
    </source>
</evidence>
<dbReference type="InterPro" id="IPR038718">
    <property type="entry name" value="SNF2-like_sf"/>
</dbReference>
<dbReference type="Pfam" id="PF00176">
    <property type="entry name" value="SNF2-rel_dom"/>
    <property type="match status" value="1"/>
</dbReference>
<proteinExistence type="predicted"/>
<evidence type="ECO:0000259" key="9">
    <source>
        <dbReference type="PROSITE" id="PS51194"/>
    </source>
</evidence>
<dbReference type="PROSITE" id="PS51194">
    <property type="entry name" value="HELICASE_CTER"/>
    <property type="match status" value="1"/>
</dbReference>
<dbReference type="GO" id="GO:0016787">
    <property type="term" value="F:hydrolase activity"/>
    <property type="evidence" value="ECO:0007669"/>
    <property type="project" value="UniProtKB-KW"/>
</dbReference>
<evidence type="ECO:0000313" key="11">
    <source>
        <dbReference type="Proteomes" id="UP000028545"/>
    </source>
</evidence>
<keyword evidence="4" id="KW-0378">Hydrolase</keyword>
<dbReference type="OrthoDB" id="448448at2759"/>
<feature type="domain" description="Helicase ATP-binding" evidence="8">
    <location>
        <begin position="544"/>
        <end position="760"/>
    </location>
</feature>
<dbReference type="GO" id="GO:0005634">
    <property type="term" value="C:nucleus"/>
    <property type="evidence" value="ECO:0007669"/>
    <property type="project" value="TreeGrafter"/>
</dbReference>
<feature type="domain" description="Helicase C-terminal" evidence="9">
    <location>
        <begin position="1041"/>
        <end position="1203"/>
    </location>
</feature>
<dbReference type="SUPFAM" id="SSF52540">
    <property type="entry name" value="P-loop containing nucleoside triphosphate hydrolases"/>
    <property type="match status" value="2"/>
</dbReference>
<reference evidence="10 11" key="1">
    <citation type="journal article" date="2014" name="Genome Announc.">
        <title>Draft genome sequence of the pathogenic fungus Scedosporium apiospermum.</title>
        <authorList>
            <person name="Vandeputte P."/>
            <person name="Ghamrawi S."/>
            <person name="Rechenmann M."/>
            <person name="Iltis A."/>
            <person name="Giraud S."/>
            <person name="Fleury M."/>
            <person name="Thornton C."/>
            <person name="Delhaes L."/>
            <person name="Meyer W."/>
            <person name="Papon N."/>
            <person name="Bouchara J.P."/>
        </authorList>
    </citation>
    <scope>NUCLEOTIDE SEQUENCE [LARGE SCALE GENOMIC DNA]</scope>
    <source>
        <strain evidence="10 11">IHEM 14462</strain>
    </source>
</reference>
<evidence type="ECO:0000256" key="6">
    <source>
        <dbReference type="ARBA" id="ARBA00022840"/>
    </source>
</evidence>
<dbReference type="OMA" id="YYVFHGP"/>
<keyword evidence="2" id="KW-0547">Nucleotide-binding</keyword>
<feature type="compositionally biased region" description="Polar residues" evidence="7">
    <location>
        <begin position="180"/>
        <end position="192"/>
    </location>
</feature>
<dbReference type="PANTHER" id="PTHR45626:SF52">
    <property type="entry name" value="SINGLE-STRANDED DNA-DEPENDENT ATPASE (EUROFUNG)"/>
    <property type="match status" value="1"/>
</dbReference>
<dbReference type="InterPro" id="IPR001650">
    <property type="entry name" value="Helicase_C-like"/>
</dbReference>
<dbReference type="CDD" id="cd18793">
    <property type="entry name" value="SF2_C_SNF"/>
    <property type="match status" value="1"/>
</dbReference>
<dbReference type="RefSeq" id="XP_016640871.1">
    <property type="nucleotide sequence ID" value="XM_016789044.1"/>
</dbReference>